<evidence type="ECO:0000259" key="3">
    <source>
        <dbReference type="PROSITE" id="PS50930"/>
    </source>
</evidence>
<dbReference type="InterPro" id="IPR012046">
    <property type="entry name" value="LytTR_ABC"/>
</dbReference>
<dbReference type="Pfam" id="PF04397">
    <property type="entry name" value="LytTR"/>
    <property type="match status" value="1"/>
</dbReference>
<name>A0AAW5E5G8_9BACI</name>
<evidence type="ECO:0000313" key="4">
    <source>
        <dbReference type="EMBL" id="MCH1625302.1"/>
    </source>
</evidence>
<organism evidence="4 5">
    <name type="scientific">Fredinandcohnia quinoae</name>
    <dbReference type="NCBI Taxonomy" id="2918902"/>
    <lineage>
        <taxon>Bacteria</taxon>
        <taxon>Bacillati</taxon>
        <taxon>Bacillota</taxon>
        <taxon>Bacilli</taxon>
        <taxon>Bacillales</taxon>
        <taxon>Bacillaceae</taxon>
        <taxon>Fredinandcohnia</taxon>
    </lineage>
</organism>
<dbReference type="PROSITE" id="PS50930">
    <property type="entry name" value="HTH_LYTTR"/>
    <property type="match status" value="1"/>
</dbReference>
<dbReference type="Gene3D" id="3.40.50.300">
    <property type="entry name" value="P-loop containing nucleotide triphosphate hydrolases"/>
    <property type="match status" value="1"/>
</dbReference>
<dbReference type="Proteomes" id="UP001431131">
    <property type="component" value="Unassembled WGS sequence"/>
</dbReference>
<evidence type="ECO:0000259" key="2">
    <source>
        <dbReference type="PROSITE" id="PS50893"/>
    </source>
</evidence>
<keyword evidence="4" id="KW-0238">DNA-binding</keyword>
<sequence length="351" mass="40275">MSVLCIKQLEKRKGNSLLFLPFDLELHNGEVVAIQCNVEVSTELIHILIGKSAQSGGEIYFLGEKRKSYKELSKRVGLVLIDDALYERLTPLEYLTFFKRLYEVKIDVNEVLRQIGLTENKRIAKLSFSEKKRLQIGRAIVHDPDLVIVEEPIQNVDIESIFIIQNIIKDLTNNGKTVLITTSNLENAILMSNSVYRLREDGLKEIDVLSEDDKQVDNEEITESEKEDVIKKTPNEPKPFRFEKIPAKVNDKIILLDPTEIDYIESNDGVSNLHVKGEIFPCTYTMNELFDRLSPFGFFRCHRSYIVNLQKVKEVITWTRNSYSLILEDSKKSSVPLSKGNLNELKEIIGI</sequence>
<dbReference type="SUPFAM" id="SSF52540">
    <property type="entry name" value="P-loop containing nucleoside triphosphate hydrolases"/>
    <property type="match status" value="1"/>
</dbReference>
<feature type="domain" description="ABC transporter" evidence="2">
    <location>
        <begin position="4"/>
        <end position="225"/>
    </location>
</feature>
<gene>
    <name evidence="4" type="ORF">MJG50_08175</name>
</gene>
<dbReference type="PANTHER" id="PTHR43038">
    <property type="entry name" value="ATP-BINDING CASSETTE, SUB-FAMILY H, MEMBER 1"/>
    <property type="match status" value="1"/>
</dbReference>
<protein>
    <submittedName>
        <fullName evidence="4">LytTR family transcriptional regulator DNA-binding domain-containing protein</fullName>
    </submittedName>
</protein>
<evidence type="ECO:0000313" key="5">
    <source>
        <dbReference type="Proteomes" id="UP001431131"/>
    </source>
</evidence>
<dbReference type="Pfam" id="PF00005">
    <property type="entry name" value="ABC_tran"/>
    <property type="match status" value="1"/>
</dbReference>
<dbReference type="InterPro" id="IPR003439">
    <property type="entry name" value="ABC_transporter-like_ATP-bd"/>
</dbReference>
<dbReference type="GO" id="GO:0016887">
    <property type="term" value="F:ATP hydrolysis activity"/>
    <property type="evidence" value="ECO:0007669"/>
    <property type="project" value="InterPro"/>
</dbReference>
<dbReference type="EMBL" id="JAKTTI010000009">
    <property type="protein sequence ID" value="MCH1625302.1"/>
    <property type="molecule type" value="Genomic_DNA"/>
</dbReference>
<dbReference type="SMART" id="SM00850">
    <property type="entry name" value="LytTR"/>
    <property type="match status" value="1"/>
</dbReference>
<dbReference type="PROSITE" id="PS50893">
    <property type="entry name" value="ABC_TRANSPORTER_2"/>
    <property type="match status" value="1"/>
</dbReference>
<dbReference type="AlphaFoldDB" id="A0AAW5E5G8"/>
<dbReference type="Gene3D" id="2.40.50.1020">
    <property type="entry name" value="LytTr DNA-binding domain"/>
    <property type="match status" value="1"/>
</dbReference>
<dbReference type="InterPro" id="IPR027417">
    <property type="entry name" value="P-loop_NTPase"/>
</dbReference>
<proteinExistence type="predicted"/>
<dbReference type="InterPro" id="IPR007492">
    <property type="entry name" value="LytTR_DNA-bd_dom"/>
</dbReference>
<dbReference type="PANTHER" id="PTHR43038:SF3">
    <property type="entry name" value="ABC TRANSPORTER G FAMILY MEMBER 20 ISOFORM X1"/>
    <property type="match status" value="1"/>
</dbReference>
<comment type="caution">
    <text evidence="4">The sequence shown here is derived from an EMBL/GenBank/DDBJ whole genome shotgun (WGS) entry which is preliminary data.</text>
</comment>
<evidence type="ECO:0000256" key="1">
    <source>
        <dbReference type="SAM" id="MobiDB-lite"/>
    </source>
</evidence>
<dbReference type="RefSeq" id="WP_240254531.1">
    <property type="nucleotide sequence ID" value="NZ_JAKTTI010000009.1"/>
</dbReference>
<keyword evidence="5" id="KW-1185">Reference proteome</keyword>
<dbReference type="GO" id="GO:0003677">
    <property type="term" value="F:DNA binding"/>
    <property type="evidence" value="ECO:0007669"/>
    <property type="project" value="UniProtKB-KW"/>
</dbReference>
<dbReference type="GO" id="GO:0005524">
    <property type="term" value="F:ATP binding"/>
    <property type="evidence" value="ECO:0007669"/>
    <property type="project" value="InterPro"/>
</dbReference>
<dbReference type="PIRSF" id="PIRSF036612">
    <property type="entry name" value="ABC_ATP_LytTR"/>
    <property type="match status" value="1"/>
</dbReference>
<feature type="region of interest" description="Disordered" evidence="1">
    <location>
        <begin position="214"/>
        <end position="233"/>
    </location>
</feature>
<feature type="domain" description="HTH LytTR-type" evidence="3">
    <location>
        <begin position="245"/>
        <end position="351"/>
    </location>
</feature>
<accession>A0AAW5E5G8</accession>
<reference evidence="4" key="1">
    <citation type="submission" date="2022-02" db="EMBL/GenBank/DDBJ databases">
        <title>Fredinandcohnia quinoae sp. nov. isolated from Chenopodium quinoa seeds.</title>
        <authorList>
            <person name="Saati-Santamaria Z."/>
            <person name="Flores-Felix J.D."/>
            <person name="Igual J.M."/>
            <person name="Velazquez E."/>
            <person name="Garcia-Fraile P."/>
            <person name="Martinez-Molina E."/>
        </authorList>
    </citation>
    <scope>NUCLEOTIDE SEQUENCE</scope>
    <source>
        <strain evidence="4">SECRCQ15</strain>
    </source>
</reference>